<feature type="coiled-coil region" evidence="1">
    <location>
        <begin position="188"/>
        <end position="215"/>
    </location>
</feature>
<accession>A0AAW0ZS12</accession>
<sequence>MEAETSCDDPQFMVMLETCLRVEIETAKRTSSELSSEIKGLKLGMQAQLKTRKELKEKTESTQENILILTNTLNQESKRVNEISNKIELMNLNLDNDYKVMKLDCQQYENILDEYEATWQSYHERYEEFPLAKERKEWEAKLRKLQVDKMVLEYKINGLEKMSEQRKRITWLRMRTKIVEFARAISDHMSLEKKLQEYSRTIEQRRKELDMITTELAVQLKKQEEEKEDRALKLLEMPPPKINFSHMRTIYGRRSRTGLPDWKRNDENSIDTLSVDTLMLEEMCLTEESVMKPPSEISIHAQRGQNVPCDRPIDSTSPSLDQERQQVEHEDVASEVDGNMALEAIDAAEEEVEQRIDQELEHMDQPSSISKDKQTGRRSEDLEEMDDLAAKRMRLISGEGKSVAIPVKDIQLDKEKWDSVDPLCRSTITKIETVRYKMSSIKNIDKTPRGSRLVDQSPGSRITTPSMRKHDQDNANPSSMFTPHRYDFSDNSDMSFCTDNMANLKADQISLYGGSVRDFCECSNISMPIEDAISESNANAPSTSKTHNFSQFDLSNILKPTFDAKKFF</sequence>
<feature type="region of interest" description="Disordered" evidence="2">
    <location>
        <begin position="359"/>
        <end position="381"/>
    </location>
</feature>
<dbReference type="EMBL" id="JAWNGG020000124">
    <property type="protein sequence ID" value="KAK9300592.1"/>
    <property type="molecule type" value="Genomic_DNA"/>
</dbReference>
<comment type="caution">
    <text evidence="3">The sequence shown here is derived from an EMBL/GenBank/DDBJ whole genome shotgun (WGS) entry which is preliminary data.</text>
</comment>
<keyword evidence="4" id="KW-1185">Reference proteome</keyword>
<name>A0AAW0ZS12_9HYME</name>
<evidence type="ECO:0000256" key="1">
    <source>
        <dbReference type="SAM" id="Coils"/>
    </source>
</evidence>
<feature type="coiled-coil region" evidence="1">
    <location>
        <begin position="45"/>
        <end position="155"/>
    </location>
</feature>
<evidence type="ECO:0000256" key="2">
    <source>
        <dbReference type="SAM" id="MobiDB-lite"/>
    </source>
</evidence>
<organism evidence="3 4">
    <name type="scientific">Tetragonisca angustula</name>
    <dbReference type="NCBI Taxonomy" id="166442"/>
    <lineage>
        <taxon>Eukaryota</taxon>
        <taxon>Metazoa</taxon>
        <taxon>Ecdysozoa</taxon>
        <taxon>Arthropoda</taxon>
        <taxon>Hexapoda</taxon>
        <taxon>Insecta</taxon>
        <taxon>Pterygota</taxon>
        <taxon>Neoptera</taxon>
        <taxon>Endopterygota</taxon>
        <taxon>Hymenoptera</taxon>
        <taxon>Apocrita</taxon>
        <taxon>Aculeata</taxon>
        <taxon>Apoidea</taxon>
        <taxon>Anthophila</taxon>
        <taxon>Apidae</taxon>
        <taxon>Tetragonisca</taxon>
    </lineage>
</organism>
<protein>
    <submittedName>
        <fullName evidence="3">Uncharacterized protein</fullName>
    </submittedName>
</protein>
<feature type="compositionally biased region" description="Polar residues" evidence="2">
    <location>
        <begin position="457"/>
        <end position="466"/>
    </location>
</feature>
<gene>
    <name evidence="3" type="ORF">QLX08_006748</name>
</gene>
<reference evidence="3 4" key="1">
    <citation type="submission" date="2024-05" db="EMBL/GenBank/DDBJ databases">
        <title>The nuclear and mitochondrial genome assemblies of Tetragonisca angustula (Apidae: Meliponini), a tiny yet remarkable pollinator in the Neotropics.</title>
        <authorList>
            <person name="Ferrari R."/>
            <person name="Ricardo P.C."/>
            <person name="Dias F.C."/>
            <person name="Araujo N.S."/>
            <person name="Soares D.O."/>
            <person name="Zhou Q.-S."/>
            <person name="Zhu C.-D."/>
            <person name="Coutinho L."/>
            <person name="Airas M.C."/>
            <person name="Batista T.M."/>
        </authorList>
    </citation>
    <scope>NUCLEOTIDE SEQUENCE [LARGE SCALE GENOMIC DNA]</scope>
    <source>
        <strain evidence="3">ASF017062</strain>
        <tissue evidence="3">Abdomen</tissue>
    </source>
</reference>
<keyword evidence="1" id="KW-0175">Coiled coil</keyword>
<dbReference type="Proteomes" id="UP001432146">
    <property type="component" value="Unassembled WGS sequence"/>
</dbReference>
<proteinExistence type="predicted"/>
<dbReference type="AlphaFoldDB" id="A0AAW0ZS12"/>
<feature type="region of interest" description="Disordered" evidence="2">
    <location>
        <begin position="302"/>
        <end position="324"/>
    </location>
</feature>
<feature type="region of interest" description="Disordered" evidence="2">
    <location>
        <begin position="446"/>
        <end position="481"/>
    </location>
</feature>
<evidence type="ECO:0000313" key="3">
    <source>
        <dbReference type="EMBL" id="KAK9300592.1"/>
    </source>
</evidence>
<feature type="compositionally biased region" description="Basic and acidic residues" evidence="2">
    <location>
        <begin position="359"/>
        <end position="380"/>
    </location>
</feature>
<evidence type="ECO:0000313" key="4">
    <source>
        <dbReference type="Proteomes" id="UP001432146"/>
    </source>
</evidence>